<name>A0A1H7NS80_HALLR</name>
<evidence type="ECO:0000259" key="1">
    <source>
        <dbReference type="Pfam" id="PF01402"/>
    </source>
</evidence>
<dbReference type="CDD" id="cd22235">
    <property type="entry name" value="RHH_CopG_archaea"/>
    <property type="match status" value="1"/>
</dbReference>
<dbReference type="RefSeq" id="WP_074793419.1">
    <property type="nucleotide sequence ID" value="NZ_FOAD01000003.1"/>
</dbReference>
<sequence length="188" mass="21133">MSHDRVTVSLDADARAALEDLTSRTGVGQSEMVRRALAFYAANFQAATTDTSANLQDYHEMLSGGEHVLLDIDFLHCFLDFVEGEDGKPDPDFLGGADQVSDYHAHEYDGEFDSLGELLEWLSLCGFLTVRRSEENTYHVVYPSEQLRWFMTRFIERSVVNLPFTVDIEEGLTKVLMTETPKSDSSHG</sequence>
<evidence type="ECO:0000313" key="3">
    <source>
        <dbReference type="Proteomes" id="UP000183894"/>
    </source>
</evidence>
<evidence type="ECO:0000313" key="2">
    <source>
        <dbReference type="EMBL" id="SEL25847.1"/>
    </source>
</evidence>
<dbReference type="InterPro" id="IPR002145">
    <property type="entry name" value="CopG"/>
</dbReference>
<dbReference type="GO" id="GO:0006355">
    <property type="term" value="P:regulation of DNA-templated transcription"/>
    <property type="evidence" value="ECO:0007669"/>
    <property type="project" value="InterPro"/>
</dbReference>
<dbReference type="Pfam" id="PF01402">
    <property type="entry name" value="RHH_1"/>
    <property type="match status" value="1"/>
</dbReference>
<dbReference type="OrthoDB" id="167615at2157"/>
<dbReference type="Proteomes" id="UP000183894">
    <property type="component" value="Unassembled WGS sequence"/>
</dbReference>
<dbReference type="AlphaFoldDB" id="A0A1H7NS80"/>
<organism evidence="2 3">
    <name type="scientific">Haloferax larsenii</name>
    <dbReference type="NCBI Taxonomy" id="302484"/>
    <lineage>
        <taxon>Archaea</taxon>
        <taxon>Methanobacteriati</taxon>
        <taxon>Methanobacteriota</taxon>
        <taxon>Stenosarchaea group</taxon>
        <taxon>Halobacteria</taxon>
        <taxon>Halobacteriales</taxon>
        <taxon>Haloferacaceae</taxon>
        <taxon>Haloferax</taxon>
    </lineage>
</organism>
<accession>A0A1H7NS80</accession>
<protein>
    <submittedName>
        <fullName evidence="2">Ribbon-helix-helix protein, copG family</fullName>
    </submittedName>
</protein>
<reference evidence="2 3" key="1">
    <citation type="submission" date="2016-10" db="EMBL/GenBank/DDBJ databases">
        <authorList>
            <person name="de Groot N.N."/>
        </authorList>
    </citation>
    <scope>NUCLEOTIDE SEQUENCE [LARGE SCALE GENOMIC DNA]</scope>
    <source>
        <strain evidence="2 3">CDM_5</strain>
    </source>
</reference>
<dbReference type="EMBL" id="FOAD01000003">
    <property type="protein sequence ID" value="SEL25847.1"/>
    <property type="molecule type" value="Genomic_DNA"/>
</dbReference>
<feature type="domain" description="Ribbon-helix-helix protein CopG" evidence="1">
    <location>
        <begin position="5"/>
        <end position="42"/>
    </location>
</feature>
<gene>
    <name evidence="2" type="ORF">SAMN04488691_103404</name>
</gene>
<proteinExistence type="predicted"/>